<dbReference type="EMBL" id="JAWWNJ010000012">
    <property type="protein sequence ID" value="KAK7043456.1"/>
    <property type="molecule type" value="Genomic_DNA"/>
</dbReference>
<comment type="caution">
    <text evidence="2">The sequence shown here is derived from an EMBL/GenBank/DDBJ whole genome shotgun (WGS) entry which is preliminary data.</text>
</comment>
<feature type="compositionally biased region" description="Polar residues" evidence="1">
    <location>
        <begin position="487"/>
        <end position="500"/>
    </location>
</feature>
<feature type="compositionally biased region" description="Basic and acidic residues" evidence="1">
    <location>
        <begin position="404"/>
        <end position="415"/>
    </location>
</feature>
<accession>A0AAW0CWD1</accession>
<dbReference type="Proteomes" id="UP001362999">
    <property type="component" value="Unassembled WGS sequence"/>
</dbReference>
<feature type="region of interest" description="Disordered" evidence="1">
    <location>
        <begin position="530"/>
        <end position="569"/>
    </location>
</feature>
<protein>
    <submittedName>
        <fullName evidence="2">Uncharacterized protein</fullName>
    </submittedName>
</protein>
<sequence>MAKNKKRVRQRVPKENRKNLRLWAEGARETVLAPHLDAYQIALDQGRRQERKLLKKICREFHARVDWRTKDHEEPMLSEWDPAGIATEEDLSEEDEAAKRTRIEELNKASHTRIRRWFMYRLKKSRKNQRLGKELDARKDPYAVLMANLSGVTAPPKALQAYQQFMRESYEEKVAPVVAERWELERNDNSKLSERTKEPKAGFRAVVAREVFAQLSDEERTAIADRAKKEAAEAKAEYLKALKSPPSKSPEARQRCIDNVADFAGPILQGLSANTGLHATLIMGGPMPEFGGEIRTLHVSYGRNHTVLGPHWPQWDKPRFSEVTKFMTEYLHTAYSECQCAQAALNQAPDLSGANYTIDREQSESSDSDSSDSDSSDTDSDSDSEAEEDAEEQRRVRKKRKTKKDSGNSENKAPERQQNIRRNEALLQQLKADVAPDLNAMKASMQNKSSAKSVKRTTKPLTQTTRETRSSAANKVPPVLQEESLPPATSTAHTATQNSVLVPPSALTDEVRVVPDNHPVNAQTVIETASASVPPSLPPNSSPDNQSNAGSVEPVAHDSPSDSPAVPPLSQAAHSALTTITTPSQPTVLPSASSAYPVCPPQAAKWFAEAHASMTKVDLGCHYHALIAAWTRLEVASRFENSPTNLTAKLRPKPVTLWISRNRRTEPIVEDPAEYARQWQSWWDSLQPSWRTKGADDRWIAGNTYGGGGREWGALYHWGVNGMLSVVASLYFWGRAIDSKQEFIITWETAVQDVVWMFEGMAMYYEMFKGKF</sequence>
<feature type="compositionally biased region" description="Acidic residues" evidence="1">
    <location>
        <begin position="364"/>
        <end position="391"/>
    </location>
</feature>
<reference evidence="2 3" key="1">
    <citation type="journal article" date="2024" name="J Genomics">
        <title>Draft genome sequencing and assembly of Favolaschia claudopus CIRM-BRFM 2984 isolated from oak limbs.</title>
        <authorList>
            <person name="Navarro D."/>
            <person name="Drula E."/>
            <person name="Chaduli D."/>
            <person name="Cazenave R."/>
            <person name="Ahrendt S."/>
            <person name="Wang J."/>
            <person name="Lipzen A."/>
            <person name="Daum C."/>
            <person name="Barry K."/>
            <person name="Grigoriev I.V."/>
            <person name="Favel A."/>
            <person name="Rosso M.N."/>
            <person name="Martin F."/>
        </authorList>
    </citation>
    <scope>NUCLEOTIDE SEQUENCE [LARGE SCALE GENOMIC DNA]</scope>
    <source>
        <strain evidence="2 3">CIRM-BRFM 2984</strain>
    </source>
</reference>
<organism evidence="2 3">
    <name type="scientific">Favolaschia claudopus</name>
    <dbReference type="NCBI Taxonomy" id="2862362"/>
    <lineage>
        <taxon>Eukaryota</taxon>
        <taxon>Fungi</taxon>
        <taxon>Dikarya</taxon>
        <taxon>Basidiomycota</taxon>
        <taxon>Agaricomycotina</taxon>
        <taxon>Agaricomycetes</taxon>
        <taxon>Agaricomycetidae</taxon>
        <taxon>Agaricales</taxon>
        <taxon>Marasmiineae</taxon>
        <taxon>Mycenaceae</taxon>
        <taxon>Favolaschia</taxon>
    </lineage>
</organism>
<evidence type="ECO:0000256" key="1">
    <source>
        <dbReference type="SAM" id="MobiDB-lite"/>
    </source>
</evidence>
<keyword evidence="3" id="KW-1185">Reference proteome</keyword>
<evidence type="ECO:0000313" key="3">
    <source>
        <dbReference type="Proteomes" id="UP001362999"/>
    </source>
</evidence>
<name>A0AAW0CWD1_9AGAR</name>
<dbReference type="AlphaFoldDB" id="A0AAW0CWD1"/>
<evidence type="ECO:0000313" key="2">
    <source>
        <dbReference type="EMBL" id="KAK7043456.1"/>
    </source>
</evidence>
<feature type="compositionally biased region" description="Polar residues" evidence="1">
    <location>
        <begin position="459"/>
        <end position="473"/>
    </location>
</feature>
<proteinExistence type="predicted"/>
<gene>
    <name evidence="2" type="ORF">R3P38DRAFT_2510527</name>
</gene>
<feature type="region of interest" description="Disordered" evidence="1">
    <location>
        <begin position="359"/>
        <end position="502"/>
    </location>
</feature>